<keyword evidence="4" id="KW-1185">Reference proteome</keyword>
<dbReference type="Proteomes" id="UP000325313">
    <property type="component" value="Unassembled WGS sequence"/>
</dbReference>
<dbReference type="EMBL" id="VSWC01000080">
    <property type="protein sequence ID" value="KAA1092433.1"/>
    <property type="molecule type" value="Genomic_DNA"/>
</dbReference>
<evidence type="ECO:0000256" key="1">
    <source>
        <dbReference type="SAM" id="MobiDB-lite"/>
    </source>
</evidence>
<dbReference type="EMBL" id="VDEP01000312">
    <property type="protein sequence ID" value="KAA1105127.1"/>
    <property type="molecule type" value="Genomic_DNA"/>
</dbReference>
<protein>
    <submittedName>
        <fullName evidence="3">Uncharacterized protein</fullName>
    </submittedName>
</protein>
<proteinExistence type="predicted"/>
<evidence type="ECO:0000313" key="2">
    <source>
        <dbReference type="EMBL" id="KAA1092433.1"/>
    </source>
</evidence>
<comment type="caution">
    <text evidence="3">The sequence shown here is derived from an EMBL/GenBank/DDBJ whole genome shotgun (WGS) entry which is preliminary data.</text>
</comment>
<dbReference type="AlphaFoldDB" id="A0A5B0PTL7"/>
<name>A0A5B0PTL7_PUCGR</name>
<dbReference type="Proteomes" id="UP000324748">
    <property type="component" value="Unassembled WGS sequence"/>
</dbReference>
<sequence length="97" mass="10515">MSPAKEKQAWHDRSDVFALGCANFRSGVPDSYVPDSPRFKSAAGHICALGEPDGDPEARQTNCSDASPSPRKDSKDSPSGQNFDIFILSKVRRTISC</sequence>
<evidence type="ECO:0000313" key="4">
    <source>
        <dbReference type="Proteomes" id="UP000324748"/>
    </source>
</evidence>
<gene>
    <name evidence="2" type="ORF">PGT21_002634</name>
    <name evidence="3" type="ORF">PGTUg99_014990</name>
</gene>
<evidence type="ECO:0000313" key="3">
    <source>
        <dbReference type="EMBL" id="KAA1105127.1"/>
    </source>
</evidence>
<feature type="region of interest" description="Disordered" evidence="1">
    <location>
        <begin position="47"/>
        <end position="82"/>
    </location>
</feature>
<accession>A0A5B0PTL7</accession>
<evidence type="ECO:0000313" key="5">
    <source>
        <dbReference type="Proteomes" id="UP000325313"/>
    </source>
</evidence>
<reference evidence="4 5" key="1">
    <citation type="submission" date="2019-05" db="EMBL/GenBank/DDBJ databases">
        <title>Emergence of the Ug99 lineage of the wheat stem rust pathogen through somatic hybridization.</title>
        <authorList>
            <person name="Li F."/>
            <person name="Upadhyaya N.M."/>
            <person name="Sperschneider J."/>
            <person name="Matny O."/>
            <person name="Nguyen-Phuc H."/>
            <person name="Mago R."/>
            <person name="Raley C."/>
            <person name="Miller M.E."/>
            <person name="Silverstein K.A.T."/>
            <person name="Henningsen E."/>
            <person name="Hirsch C.D."/>
            <person name="Visser B."/>
            <person name="Pretorius Z.A."/>
            <person name="Steffenson B.J."/>
            <person name="Schwessinger B."/>
            <person name="Dodds P.N."/>
            <person name="Figueroa M."/>
        </authorList>
    </citation>
    <scope>NUCLEOTIDE SEQUENCE [LARGE SCALE GENOMIC DNA]</scope>
    <source>
        <strain evidence="2">21-0</strain>
        <strain evidence="3 5">Ug99</strain>
    </source>
</reference>
<organism evidence="3 5">
    <name type="scientific">Puccinia graminis f. sp. tritici</name>
    <dbReference type="NCBI Taxonomy" id="56615"/>
    <lineage>
        <taxon>Eukaryota</taxon>
        <taxon>Fungi</taxon>
        <taxon>Dikarya</taxon>
        <taxon>Basidiomycota</taxon>
        <taxon>Pucciniomycotina</taxon>
        <taxon>Pucciniomycetes</taxon>
        <taxon>Pucciniales</taxon>
        <taxon>Pucciniaceae</taxon>
        <taxon>Puccinia</taxon>
    </lineage>
</organism>